<feature type="compositionally biased region" description="Polar residues" evidence="1">
    <location>
        <begin position="1"/>
        <end position="17"/>
    </location>
</feature>
<reference evidence="4" key="1">
    <citation type="submission" date="2017-02" db="UniProtKB">
        <authorList>
            <consortium name="WormBaseParasite"/>
        </authorList>
    </citation>
    <scope>IDENTIFICATION</scope>
</reference>
<protein>
    <submittedName>
        <fullName evidence="2 4">Uncharacterized protein</fullName>
    </submittedName>
</protein>
<evidence type="ECO:0000313" key="2">
    <source>
        <dbReference type="EMBL" id="VDO06088.1"/>
    </source>
</evidence>
<sequence>MLLPGTSSSIMRPTNSRPGGIYSPSSLMGPFTPPNTQRQPFTATSTTTRPLTNIFNPFSPFTNSSKRLPCGLMDLLVQQRPLTQRGNNNANVSKSTVNQVRLFLFF</sequence>
<name>A0A0R3TPW9_RODNA</name>
<keyword evidence="3" id="KW-1185">Reference proteome</keyword>
<dbReference type="EMBL" id="UZAE01012650">
    <property type="protein sequence ID" value="VDO06088.1"/>
    <property type="molecule type" value="Genomic_DNA"/>
</dbReference>
<dbReference type="WBParaSite" id="HNAJ_0000954701-mRNA-1">
    <property type="protein sequence ID" value="HNAJ_0000954701-mRNA-1"/>
    <property type="gene ID" value="HNAJ_0000954701"/>
</dbReference>
<dbReference type="AlphaFoldDB" id="A0A0R3TPW9"/>
<evidence type="ECO:0000313" key="3">
    <source>
        <dbReference type="Proteomes" id="UP000278807"/>
    </source>
</evidence>
<organism evidence="4">
    <name type="scientific">Rodentolepis nana</name>
    <name type="common">Dwarf tapeworm</name>
    <name type="synonym">Hymenolepis nana</name>
    <dbReference type="NCBI Taxonomy" id="102285"/>
    <lineage>
        <taxon>Eukaryota</taxon>
        <taxon>Metazoa</taxon>
        <taxon>Spiralia</taxon>
        <taxon>Lophotrochozoa</taxon>
        <taxon>Platyhelminthes</taxon>
        <taxon>Cestoda</taxon>
        <taxon>Eucestoda</taxon>
        <taxon>Cyclophyllidea</taxon>
        <taxon>Hymenolepididae</taxon>
        <taxon>Rodentolepis</taxon>
    </lineage>
</organism>
<evidence type="ECO:0000313" key="4">
    <source>
        <dbReference type="WBParaSite" id="HNAJ_0000954701-mRNA-1"/>
    </source>
</evidence>
<proteinExistence type="predicted"/>
<dbReference type="Proteomes" id="UP000278807">
    <property type="component" value="Unassembled WGS sequence"/>
</dbReference>
<reference evidence="2 3" key="2">
    <citation type="submission" date="2018-11" db="EMBL/GenBank/DDBJ databases">
        <authorList>
            <consortium name="Pathogen Informatics"/>
        </authorList>
    </citation>
    <scope>NUCLEOTIDE SEQUENCE [LARGE SCALE GENOMIC DNA]</scope>
</reference>
<accession>A0A0R3TPW9</accession>
<feature type="region of interest" description="Disordered" evidence="1">
    <location>
        <begin position="1"/>
        <end position="49"/>
    </location>
</feature>
<gene>
    <name evidence="2" type="ORF">HNAJ_LOCUS9542</name>
</gene>
<dbReference type="OrthoDB" id="6246439at2759"/>
<evidence type="ECO:0000256" key="1">
    <source>
        <dbReference type="SAM" id="MobiDB-lite"/>
    </source>
</evidence>
<feature type="compositionally biased region" description="Polar residues" evidence="1">
    <location>
        <begin position="34"/>
        <end position="49"/>
    </location>
</feature>